<organism evidence="12 13">
    <name type="scientific">Parashewanella spongiae</name>
    <dbReference type="NCBI Taxonomy" id="342950"/>
    <lineage>
        <taxon>Bacteria</taxon>
        <taxon>Pseudomonadati</taxon>
        <taxon>Pseudomonadota</taxon>
        <taxon>Gammaproteobacteria</taxon>
        <taxon>Alteromonadales</taxon>
        <taxon>Shewanellaceae</taxon>
        <taxon>Parashewanella</taxon>
    </lineage>
</organism>
<evidence type="ECO:0000256" key="10">
    <source>
        <dbReference type="SAM" id="Phobius"/>
    </source>
</evidence>
<keyword evidence="7 10" id="KW-0472">Membrane</keyword>
<dbReference type="Pfam" id="PF01569">
    <property type="entry name" value="PAP2"/>
    <property type="match status" value="1"/>
</dbReference>
<evidence type="ECO:0000256" key="6">
    <source>
        <dbReference type="ARBA" id="ARBA00022989"/>
    </source>
</evidence>
<feature type="transmembrane region" description="Helical" evidence="10">
    <location>
        <begin position="110"/>
        <end position="134"/>
    </location>
</feature>
<dbReference type="GO" id="GO:0005886">
    <property type="term" value="C:plasma membrane"/>
    <property type="evidence" value="ECO:0007669"/>
    <property type="project" value="UniProtKB-SubCell"/>
</dbReference>
<proteinExistence type="predicted"/>
<evidence type="ECO:0000256" key="3">
    <source>
        <dbReference type="ARBA" id="ARBA00022475"/>
    </source>
</evidence>
<keyword evidence="4 10" id="KW-0812">Transmembrane</keyword>
<evidence type="ECO:0000313" key="13">
    <source>
        <dbReference type="Proteomes" id="UP000273022"/>
    </source>
</evidence>
<dbReference type="PANTHER" id="PTHR14969">
    <property type="entry name" value="SPHINGOSINE-1-PHOSPHATE PHOSPHOHYDROLASE"/>
    <property type="match status" value="1"/>
</dbReference>
<feature type="transmembrane region" description="Helical" evidence="10">
    <location>
        <begin position="31"/>
        <end position="51"/>
    </location>
</feature>
<evidence type="ECO:0000256" key="8">
    <source>
        <dbReference type="ARBA" id="ARBA00032707"/>
    </source>
</evidence>
<dbReference type="InterPro" id="IPR036938">
    <property type="entry name" value="PAP2/HPO_sf"/>
</dbReference>
<evidence type="ECO:0000256" key="4">
    <source>
        <dbReference type="ARBA" id="ARBA00022692"/>
    </source>
</evidence>
<dbReference type="EC" id="3.6.1.27" evidence="2"/>
<dbReference type="InterPro" id="IPR000326">
    <property type="entry name" value="PAP2/HPO"/>
</dbReference>
<keyword evidence="5" id="KW-0378">Hydrolase</keyword>
<sequence>MLNMISEFDKRSFLAIGRVVHQQQLSRKAKLISSSGDGPLYLLVAVFFLLFSSKGQQLFDLIITSFLLELPLYFLLKNSVRRVRPCHSFTHVQLDFEPSDKFSLPSGHTAAAFVMATSVYIIFPIIGIFCFIWAVMIGVSRVALTVHYPTDIIAGAALGVSSVFVVL</sequence>
<feature type="transmembrane region" description="Helical" evidence="10">
    <location>
        <begin position="146"/>
        <end position="166"/>
    </location>
</feature>
<dbReference type="AlphaFoldDB" id="A0A3A6U2I9"/>
<evidence type="ECO:0000256" key="5">
    <source>
        <dbReference type="ARBA" id="ARBA00022801"/>
    </source>
</evidence>
<keyword evidence="13" id="KW-1185">Reference proteome</keyword>
<feature type="domain" description="Phosphatidic acid phosphatase type 2/haloperoxidase" evidence="11">
    <location>
        <begin position="61"/>
        <end position="167"/>
    </location>
</feature>
<gene>
    <name evidence="12" type="ORF">D5R81_16550</name>
</gene>
<keyword evidence="3" id="KW-1003">Cell membrane</keyword>
<keyword evidence="6 10" id="KW-1133">Transmembrane helix</keyword>
<dbReference type="CDD" id="cd01610">
    <property type="entry name" value="PAP2_like"/>
    <property type="match status" value="1"/>
</dbReference>
<comment type="catalytic activity">
    <reaction evidence="9">
        <text>di-trans,octa-cis-undecaprenyl diphosphate + H2O = di-trans,octa-cis-undecaprenyl phosphate + phosphate + H(+)</text>
        <dbReference type="Rhea" id="RHEA:28094"/>
        <dbReference type="ChEBI" id="CHEBI:15377"/>
        <dbReference type="ChEBI" id="CHEBI:15378"/>
        <dbReference type="ChEBI" id="CHEBI:43474"/>
        <dbReference type="ChEBI" id="CHEBI:58405"/>
        <dbReference type="ChEBI" id="CHEBI:60392"/>
        <dbReference type="EC" id="3.6.1.27"/>
    </reaction>
</comment>
<dbReference type="EMBL" id="QYYH01000135">
    <property type="protein sequence ID" value="RJY07105.1"/>
    <property type="molecule type" value="Genomic_DNA"/>
</dbReference>
<name>A0A3A6U2I9_9GAMM</name>
<dbReference type="SUPFAM" id="SSF48317">
    <property type="entry name" value="Acid phosphatase/Vanadium-dependent haloperoxidase"/>
    <property type="match status" value="1"/>
</dbReference>
<evidence type="ECO:0000256" key="1">
    <source>
        <dbReference type="ARBA" id="ARBA00004651"/>
    </source>
</evidence>
<reference evidence="12 13" key="1">
    <citation type="submission" date="2018-09" db="EMBL/GenBank/DDBJ databases">
        <title>Phylogeny of the Shewanellaceae, and recommendation for two new genera, Pseudoshewanella and Parashewanella.</title>
        <authorList>
            <person name="Wang G."/>
        </authorList>
    </citation>
    <scope>NUCLEOTIDE SEQUENCE [LARGE SCALE GENOMIC DNA]</scope>
    <source>
        <strain evidence="12 13">KCTC 22492</strain>
    </source>
</reference>
<dbReference type="SMART" id="SM00014">
    <property type="entry name" value="acidPPc"/>
    <property type="match status" value="1"/>
</dbReference>
<dbReference type="OrthoDB" id="9780507at2"/>
<dbReference type="Proteomes" id="UP000273022">
    <property type="component" value="Unassembled WGS sequence"/>
</dbReference>
<dbReference type="Gene3D" id="1.20.144.10">
    <property type="entry name" value="Phosphatidic acid phosphatase type 2/haloperoxidase"/>
    <property type="match status" value="1"/>
</dbReference>
<evidence type="ECO:0000256" key="9">
    <source>
        <dbReference type="ARBA" id="ARBA00047594"/>
    </source>
</evidence>
<comment type="subcellular location">
    <subcellularLocation>
        <location evidence="1">Cell membrane</location>
        <topology evidence="1">Multi-pass membrane protein</topology>
    </subcellularLocation>
</comment>
<dbReference type="PANTHER" id="PTHR14969:SF62">
    <property type="entry name" value="DECAPRENYLPHOSPHORYL-5-PHOSPHORIBOSE PHOSPHATASE RV3807C-RELATED"/>
    <property type="match status" value="1"/>
</dbReference>
<comment type="caution">
    <text evidence="12">The sequence shown here is derived from an EMBL/GenBank/DDBJ whole genome shotgun (WGS) entry which is preliminary data.</text>
</comment>
<evidence type="ECO:0000313" key="12">
    <source>
        <dbReference type="EMBL" id="RJY07105.1"/>
    </source>
</evidence>
<accession>A0A3A6U2I9</accession>
<evidence type="ECO:0000259" key="11">
    <source>
        <dbReference type="SMART" id="SM00014"/>
    </source>
</evidence>
<protein>
    <recommendedName>
        <fullName evidence="2">undecaprenyl-diphosphate phosphatase</fullName>
        <ecNumber evidence="2">3.6.1.27</ecNumber>
    </recommendedName>
    <alternativeName>
        <fullName evidence="8">Undecaprenyl pyrophosphate phosphatase</fullName>
    </alternativeName>
</protein>
<evidence type="ECO:0000256" key="7">
    <source>
        <dbReference type="ARBA" id="ARBA00023136"/>
    </source>
</evidence>
<feature type="transmembrane region" description="Helical" evidence="10">
    <location>
        <begin position="57"/>
        <end position="76"/>
    </location>
</feature>
<dbReference type="GO" id="GO:0050380">
    <property type="term" value="F:undecaprenyl-diphosphatase activity"/>
    <property type="evidence" value="ECO:0007669"/>
    <property type="project" value="UniProtKB-EC"/>
</dbReference>
<evidence type="ECO:0000256" key="2">
    <source>
        <dbReference type="ARBA" id="ARBA00012374"/>
    </source>
</evidence>
<dbReference type="RefSeq" id="WP_121854731.1">
    <property type="nucleotide sequence ID" value="NZ_CP037952.1"/>
</dbReference>